<evidence type="ECO:0000313" key="5">
    <source>
        <dbReference type="Proteomes" id="UP000813463"/>
    </source>
</evidence>
<dbReference type="Pfam" id="PF00201">
    <property type="entry name" value="UDPGT"/>
    <property type="match status" value="1"/>
</dbReference>
<dbReference type="InterPro" id="IPR002213">
    <property type="entry name" value="UDP_glucos_trans"/>
</dbReference>
<evidence type="ECO:0000313" key="6">
    <source>
        <dbReference type="RefSeq" id="XP_021846235.2"/>
    </source>
</evidence>
<keyword evidence="2 3" id="KW-0808">Transferase</keyword>
<keyword evidence="3" id="KW-0328">Glycosyltransferase</keyword>
<dbReference type="Gene3D" id="3.40.50.2000">
    <property type="entry name" value="Glycogen Phosphorylase B"/>
    <property type="match status" value="2"/>
</dbReference>
<dbReference type="GO" id="GO:0005737">
    <property type="term" value="C:cytoplasm"/>
    <property type="evidence" value="ECO:0000318"/>
    <property type="project" value="GO_Central"/>
</dbReference>
<dbReference type="PROSITE" id="PS00375">
    <property type="entry name" value="UDPGT"/>
    <property type="match status" value="1"/>
</dbReference>
<dbReference type="InterPro" id="IPR035595">
    <property type="entry name" value="UDP_glycos_trans_CS"/>
</dbReference>
<reference evidence="5" key="1">
    <citation type="journal article" date="2021" name="Nat. Commun.">
        <title>Genomic analyses provide insights into spinach domestication and the genetic basis of agronomic traits.</title>
        <authorList>
            <person name="Cai X."/>
            <person name="Sun X."/>
            <person name="Xu C."/>
            <person name="Sun H."/>
            <person name="Wang X."/>
            <person name="Ge C."/>
            <person name="Zhang Z."/>
            <person name="Wang Q."/>
            <person name="Fei Z."/>
            <person name="Jiao C."/>
            <person name="Wang Q."/>
        </authorList>
    </citation>
    <scope>NUCLEOTIDE SEQUENCE [LARGE SCALE GENOMIC DNA]</scope>
    <source>
        <strain evidence="5">cv. Varoflay</strain>
    </source>
</reference>
<dbReference type="KEGG" id="soe:110786031"/>
<name>A0A9R0JT80_SPIOL</name>
<dbReference type="CDD" id="cd03784">
    <property type="entry name" value="GT1_Gtf-like"/>
    <property type="match status" value="1"/>
</dbReference>
<evidence type="ECO:0000256" key="1">
    <source>
        <dbReference type="ARBA" id="ARBA00009995"/>
    </source>
</evidence>
<proteinExistence type="inferred from homology"/>
<evidence type="ECO:0000256" key="3">
    <source>
        <dbReference type="RuleBase" id="RU003718"/>
    </source>
</evidence>
<dbReference type="PANTHER" id="PTHR11926">
    <property type="entry name" value="GLUCOSYL/GLUCURONOSYL TRANSFERASES"/>
    <property type="match status" value="1"/>
</dbReference>
<dbReference type="GO" id="GO:0102970">
    <property type="term" value="F:7-deoxyloganetic acid glucosyltransferase activity"/>
    <property type="evidence" value="ECO:0007669"/>
    <property type="project" value="UniProtKB-EC"/>
</dbReference>
<dbReference type="Proteomes" id="UP000813463">
    <property type="component" value="Chromosome 2"/>
</dbReference>
<organism evidence="5 6">
    <name type="scientific">Spinacia oleracea</name>
    <name type="common">Spinach</name>
    <dbReference type="NCBI Taxonomy" id="3562"/>
    <lineage>
        <taxon>Eukaryota</taxon>
        <taxon>Viridiplantae</taxon>
        <taxon>Streptophyta</taxon>
        <taxon>Embryophyta</taxon>
        <taxon>Tracheophyta</taxon>
        <taxon>Spermatophyta</taxon>
        <taxon>Magnoliopsida</taxon>
        <taxon>eudicotyledons</taxon>
        <taxon>Gunneridae</taxon>
        <taxon>Pentapetalae</taxon>
        <taxon>Caryophyllales</taxon>
        <taxon>Chenopodiaceae</taxon>
        <taxon>Chenopodioideae</taxon>
        <taxon>Anserineae</taxon>
        <taxon>Spinacia</taxon>
    </lineage>
</organism>
<accession>A0A9R0JT80</accession>
<dbReference type="RefSeq" id="XP_021846235.2">
    <property type="nucleotide sequence ID" value="XM_021990543.2"/>
</dbReference>
<dbReference type="GO" id="GO:0080043">
    <property type="term" value="F:quercetin 3-O-glucosyltransferase activity"/>
    <property type="evidence" value="ECO:0000318"/>
    <property type="project" value="GO_Central"/>
</dbReference>
<dbReference type="SUPFAM" id="SSF53756">
    <property type="entry name" value="UDP-Glycosyltransferase/glycogen phosphorylase"/>
    <property type="match status" value="1"/>
</dbReference>
<dbReference type="GO" id="GO:0080044">
    <property type="term" value="F:quercetin 7-O-glucosyltransferase activity"/>
    <property type="evidence" value="ECO:0000318"/>
    <property type="project" value="GO_Central"/>
</dbReference>
<evidence type="ECO:0000256" key="2">
    <source>
        <dbReference type="ARBA" id="ARBA00022679"/>
    </source>
</evidence>
<keyword evidence="5" id="KW-1185">Reference proteome</keyword>
<dbReference type="EC" id="2.4.1.-" evidence="4"/>
<dbReference type="AlphaFoldDB" id="A0A9R0JT80"/>
<comment type="similarity">
    <text evidence="1 3">Belongs to the UDP-glycosyltransferase family.</text>
</comment>
<dbReference type="PANTHER" id="PTHR11926:SF1392">
    <property type="entry name" value="GLYCOSYLTRANSFERASE"/>
    <property type="match status" value="1"/>
</dbReference>
<sequence length="493" mass="55423">MEPQSSPTPHVLIFPLPVQGHVTPMLNLAELLCLSNLKVTFINSTHNHQRLTRYTNIESRFSGYPGFGFKTVPDGLPDDHPRAGDKSWLSELIQGLASSAKPVLSEIVVGAEAEAEAEAEKVTCLITDGWLSFANDVANEAEVPVIAVRCFSACCLWAFLCMPNLIHLGEIPFKDNEEMDELVKNVPGMDSFLRYRDLPSYCRTKDIPTCRQLQHLFTGEMQQIQKAHSFILNTFDDLEGPILSHIRQHCSSSRVYSIGPLHAHLKYRLGPNEITISKPNNSSSNLWEVDRSCISWLDQKPDKSVVYVSFGSITILTKEQLMEFWAGLVHSKKYFLWVIRPDLIIGSTSSESLKLLEGTKERGCMVGWAPQEEVLAHRAVGGFLTHSGWNSTLESIVAGVPMLCWPYFADQQVNSRYVSEVWRIGLDMKDTCDRTIVMNMINDLMDKKKDELERSMRKISDLANKSVSQGGSSYSNLDHLIEEIKAMSNKGER</sequence>
<gene>
    <name evidence="6" type="primary">LOC110786031</name>
</gene>
<dbReference type="GeneID" id="110786031"/>
<protein>
    <recommendedName>
        <fullName evidence="4">Glycosyltransferase</fullName>
        <ecNumber evidence="4">2.4.1.-</ecNumber>
    </recommendedName>
</protein>
<evidence type="ECO:0000256" key="4">
    <source>
        <dbReference type="RuleBase" id="RU362057"/>
    </source>
</evidence>
<reference evidence="6" key="2">
    <citation type="submission" date="2025-08" db="UniProtKB">
        <authorList>
            <consortium name="RefSeq"/>
        </authorList>
    </citation>
    <scope>IDENTIFICATION</scope>
    <source>
        <tissue evidence="6">Leaf</tissue>
    </source>
</reference>